<dbReference type="EMBL" id="LK932515">
    <property type="protein sequence ID" value="CDS87312.1"/>
    <property type="molecule type" value="Genomic_DNA"/>
</dbReference>
<reference evidence="1" key="1">
    <citation type="submission" date="2014-07" db="EMBL/GenBank/DDBJ databases">
        <authorList>
            <person name="Monot Marc"/>
        </authorList>
    </citation>
    <scope>NUCLEOTIDE SEQUENCE</scope>
    <source>
        <strain evidence="3">7032989</strain>
        <strain evidence="1">7032994</strain>
    </source>
</reference>
<name>A0A069AFM9_CLODI</name>
<evidence type="ECO:0000313" key="3">
    <source>
        <dbReference type="EMBL" id="CDT81935.1"/>
    </source>
</evidence>
<dbReference type="AlphaFoldDB" id="A0A069AFM9"/>
<dbReference type="EMBL" id="LK932400">
    <property type="protein sequence ID" value="CDS86976.1"/>
    <property type="molecule type" value="Genomic_DNA"/>
</dbReference>
<organism evidence="1">
    <name type="scientific">Clostridioides difficile</name>
    <name type="common">Peptoclostridium difficile</name>
    <dbReference type="NCBI Taxonomy" id="1496"/>
    <lineage>
        <taxon>Bacteria</taxon>
        <taxon>Bacillati</taxon>
        <taxon>Bacillota</taxon>
        <taxon>Clostridia</taxon>
        <taxon>Peptostreptococcales</taxon>
        <taxon>Peptostreptococcaceae</taxon>
        <taxon>Clostridioides</taxon>
    </lineage>
</organism>
<dbReference type="EMBL" id="LK933537">
    <property type="protein sequence ID" value="CDT81935.1"/>
    <property type="molecule type" value="Genomic_DNA"/>
</dbReference>
<proteinExistence type="predicted"/>
<evidence type="ECO:0000313" key="1">
    <source>
        <dbReference type="EMBL" id="CDS86976.1"/>
    </source>
</evidence>
<accession>A0A069AFM9</accession>
<protein>
    <submittedName>
        <fullName evidence="1">Uncharacterized protein</fullName>
    </submittedName>
</protein>
<sequence length="33" mass="4081">MTNEEFEKIEEIYCRYKELISTKEEAKEIKEII</sequence>
<evidence type="ECO:0000313" key="2">
    <source>
        <dbReference type="EMBL" id="CDS87312.1"/>
    </source>
</evidence>
<gene>
    <name evidence="3" type="ORF">BN1095_920024</name>
    <name evidence="2" type="ORF">BN1096_610123</name>
    <name evidence="1" type="ORF">BN1097_610072</name>
</gene>